<sequence>MNAAINLIRTLGLARVAAIAALSTLVLGFAVFAFMRLSQPLMSTLFTDLSFEDSTSILSELEGLNIPFEVRQDGAVILVPKDDVLRVRMRLAENGLPTGGGVGYEIFDKSDTLGATSFVQNLNRLRALEGELARTIKSIDRVKAARVHLVLPERKLFTREASEPTASILLKLRGTLSGAQVKAIQHIVAAAVKDMSPGRVSVVDDRGQLLASGTGGSAGDMNLTSIEERNRTIENRLRLQIENIVANIVGPGAVKVQVAAELNLSRSTETSEVYDPEGQVVRSTQSSEETASSGLTGGGGVTVGNELPGAGEGEGGGGASDTNNKSEEVVNYEISKRTSTQVLEAGGVKRLSVAVLVDGIYGEDANKNVTYAPRPQEQIDQIIALVRSAIGFDRNRGDTVEVINLRFAPSAKALEFSDAPGSFFDLTKDDYFRLAEIGVLGLMALLVFFFVVRPLLRQALSPDTSRLAIEDQSGSGGSDAAGSLPAPGAAPEAGLALPSPEALARLGIDPNSSMSVTDLIDTAKMTGEVQENSVRKIAEIVKGNPDEAIGIVRQWIQTPA</sequence>
<dbReference type="Pfam" id="PF01514">
    <property type="entry name" value="YscJ_FliF"/>
    <property type="match status" value="1"/>
</dbReference>
<evidence type="ECO:0000256" key="9">
    <source>
        <dbReference type="SAM" id="MobiDB-lite"/>
    </source>
</evidence>
<feature type="region of interest" description="Disordered" evidence="9">
    <location>
        <begin position="468"/>
        <end position="492"/>
    </location>
</feature>
<dbReference type="InterPro" id="IPR006182">
    <property type="entry name" value="FliF_N_dom"/>
</dbReference>
<keyword evidence="4" id="KW-1003">Cell membrane</keyword>
<keyword evidence="6 10" id="KW-1133">Transmembrane helix</keyword>
<evidence type="ECO:0000256" key="6">
    <source>
        <dbReference type="ARBA" id="ARBA00022989"/>
    </source>
</evidence>
<feature type="domain" description="Flagellar M-ring C-terminal" evidence="12">
    <location>
        <begin position="247"/>
        <end position="407"/>
    </location>
</feature>
<feature type="compositionally biased region" description="Low complexity" evidence="9">
    <location>
        <begin position="480"/>
        <end position="492"/>
    </location>
</feature>
<keyword evidence="5 10" id="KW-0812">Transmembrane</keyword>
<evidence type="ECO:0000256" key="7">
    <source>
        <dbReference type="ARBA" id="ARBA00023136"/>
    </source>
</evidence>
<organism evidence="13">
    <name type="scientific">hydrothermal vent metagenome</name>
    <dbReference type="NCBI Taxonomy" id="652676"/>
    <lineage>
        <taxon>unclassified sequences</taxon>
        <taxon>metagenomes</taxon>
        <taxon>ecological metagenomes</taxon>
    </lineage>
</organism>
<feature type="transmembrane region" description="Helical" evidence="10">
    <location>
        <begin position="12"/>
        <end position="35"/>
    </location>
</feature>
<feature type="region of interest" description="Disordered" evidence="9">
    <location>
        <begin position="267"/>
        <end position="325"/>
    </location>
</feature>
<feature type="domain" description="Flagellar M-ring N-terminal" evidence="11">
    <location>
        <begin position="38"/>
        <end position="211"/>
    </location>
</feature>
<feature type="compositionally biased region" description="Gly residues" evidence="9">
    <location>
        <begin position="310"/>
        <end position="319"/>
    </location>
</feature>
<dbReference type="GO" id="GO:0005886">
    <property type="term" value="C:plasma membrane"/>
    <property type="evidence" value="ECO:0007669"/>
    <property type="project" value="UniProtKB-SubCell"/>
</dbReference>
<dbReference type="GO" id="GO:0003774">
    <property type="term" value="F:cytoskeletal motor activity"/>
    <property type="evidence" value="ECO:0007669"/>
    <property type="project" value="InterPro"/>
</dbReference>
<dbReference type="GO" id="GO:0009431">
    <property type="term" value="C:bacterial-type flagellum basal body, MS ring"/>
    <property type="evidence" value="ECO:0007669"/>
    <property type="project" value="InterPro"/>
</dbReference>
<comment type="subcellular location">
    <subcellularLocation>
        <location evidence="1">Bacterial flagellum basal body</location>
    </subcellularLocation>
    <subcellularLocation>
        <location evidence="2">Cell membrane</location>
        <topology evidence="2">Multi-pass membrane protein</topology>
    </subcellularLocation>
</comment>
<dbReference type="Gene3D" id="3.30.300.30">
    <property type="match status" value="1"/>
</dbReference>
<evidence type="ECO:0000256" key="4">
    <source>
        <dbReference type="ARBA" id="ARBA00022475"/>
    </source>
</evidence>
<keyword evidence="13" id="KW-0282">Flagellum</keyword>
<accession>A0A3B0UFD6</accession>
<evidence type="ECO:0000256" key="5">
    <source>
        <dbReference type="ARBA" id="ARBA00022692"/>
    </source>
</evidence>
<protein>
    <submittedName>
        <fullName evidence="13">Flagellar M-ring protein FliF</fullName>
    </submittedName>
</protein>
<keyword evidence="13" id="KW-0966">Cell projection</keyword>
<dbReference type="NCBIfam" id="TIGR00206">
    <property type="entry name" value="fliF"/>
    <property type="match status" value="1"/>
</dbReference>
<dbReference type="InterPro" id="IPR043427">
    <property type="entry name" value="YscJ/FliF"/>
</dbReference>
<dbReference type="PIRSF" id="PIRSF004862">
    <property type="entry name" value="FliF"/>
    <property type="match status" value="1"/>
</dbReference>
<evidence type="ECO:0000256" key="10">
    <source>
        <dbReference type="SAM" id="Phobius"/>
    </source>
</evidence>
<dbReference type="InterPro" id="IPR013556">
    <property type="entry name" value="Flag_M-ring_C"/>
</dbReference>
<dbReference type="GO" id="GO:0071973">
    <property type="term" value="P:bacterial-type flagellum-dependent cell motility"/>
    <property type="evidence" value="ECO:0007669"/>
    <property type="project" value="InterPro"/>
</dbReference>
<evidence type="ECO:0000256" key="1">
    <source>
        <dbReference type="ARBA" id="ARBA00004117"/>
    </source>
</evidence>
<dbReference type="AlphaFoldDB" id="A0A3B0UFD6"/>
<feature type="compositionally biased region" description="Polar residues" evidence="9">
    <location>
        <begin position="281"/>
        <end position="293"/>
    </location>
</feature>
<name>A0A3B0UFD6_9ZZZZ</name>
<comment type="similarity">
    <text evidence="3">Belongs to the FliF family.</text>
</comment>
<evidence type="ECO:0000256" key="3">
    <source>
        <dbReference type="ARBA" id="ARBA00007971"/>
    </source>
</evidence>
<evidence type="ECO:0000313" key="13">
    <source>
        <dbReference type="EMBL" id="VAW18336.1"/>
    </source>
</evidence>
<evidence type="ECO:0000259" key="12">
    <source>
        <dbReference type="Pfam" id="PF08345"/>
    </source>
</evidence>
<keyword evidence="7 10" id="KW-0472">Membrane</keyword>
<gene>
    <name evidence="13" type="ORF">MNBD_ALPHA09-1918</name>
</gene>
<evidence type="ECO:0000256" key="8">
    <source>
        <dbReference type="ARBA" id="ARBA00023143"/>
    </source>
</evidence>
<feature type="transmembrane region" description="Helical" evidence="10">
    <location>
        <begin position="437"/>
        <end position="456"/>
    </location>
</feature>
<evidence type="ECO:0000256" key="2">
    <source>
        <dbReference type="ARBA" id="ARBA00004651"/>
    </source>
</evidence>
<dbReference type="EMBL" id="UOEM01000114">
    <property type="protein sequence ID" value="VAW18336.1"/>
    <property type="molecule type" value="Genomic_DNA"/>
</dbReference>
<keyword evidence="13" id="KW-0969">Cilium</keyword>
<dbReference type="InterPro" id="IPR000067">
    <property type="entry name" value="FlgMring_FliF"/>
</dbReference>
<dbReference type="PANTHER" id="PTHR30046">
    <property type="entry name" value="FLAGELLAR M-RING PROTEIN"/>
    <property type="match status" value="1"/>
</dbReference>
<dbReference type="PRINTS" id="PR01009">
    <property type="entry name" value="FLGMRINGFLIF"/>
</dbReference>
<keyword evidence="8" id="KW-0975">Bacterial flagellum</keyword>
<dbReference type="Pfam" id="PF08345">
    <property type="entry name" value="YscJ_FliF_C"/>
    <property type="match status" value="1"/>
</dbReference>
<dbReference type="InterPro" id="IPR045851">
    <property type="entry name" value="AMP-bd_C_sf"/>
</dbReference>
<evidence type="ECO:0000259" key="11">
    <source>
        <dbReference type="Pfam" id="PF01514"/>
    </source>
</evidence>
<reference evidence="13" key="1">
    <citation type="submission" date="2018-06" db="EMBL/GenBank/DDBJ databases">
        <authorList>
            <person name="Zhirakovskaya E."/>
        </authorList>
    </citation>
    <scope>NUCLEOTIDE SEQUENCE</scope>
</reference>
<dbReference type="PANTHER" id="PTHR30046:SF0">
    <property type="entry name" value="FLAGELLAR M-RING PROTEIN"/>
    <property type="match status" value="1"/>
</dbReference>
<proteinExistence type="inferred from homology"/>